<evidence type="ECO:0000259" key="2">
    <source>
        <dbReference type="Pfam" id="PF21706"/>
    </source>
</evidence>
<protein>
    <submittedName>
        <fullName evidence="3">Dehydrogenase/reductase</fullName>
    </submittedName>
</protein>
<dbReference type="GO" id="GO:0016491">
    <property type="term" value="F:oxidoreductase activity"/>
    <property type="evidence" value="ECO:0007669"/>
    <property type="project" value="InterPro"/>
</dbReference>
<evidence type="ECO:0000259" key="1">
    <source>
        <dbReference type="Pfam" id="PF07992"/>
    </source>
</evidence>
<dbReference type="Proteomes" id="UP001064782">
    <property type="component" value="Unassembled WGS sequence"/>
</dbReference>
<gene>
    <name evidence="3" type="ORF">Mkiyose1413_51050</name>
</gene>
<dbReference type="AlphaFoldDB" id="A0A9P3QBR0"/>
<feature type="domain" description="FAD/NAD(P)-binding" evidence="1">
    <location>
        <begin position="4"/>
        <end position="146"/>
    </location>
</feature>
<dbReference type="PANTHER" id="PTHR43755:SF1">
    <property type="entry name" value="FAD-DEPENDENT PYRIDINE NUCLEOTIDE-DISULPHIDE OXIDOREDUCTASE"/>
    <property type="match status" value="1"/>
</dbReference>
<evidence type="ECO:0000313" key="4">
    <source>
        <dbReference type="Proteomes" id="UP001064782"/>
    </source>
</evidence>
<dbReference type="SUPFAM" id="SSF51905">
    <property type="entry name" value="FAD/NAD(P)-binding domain"/>
    <property type="match status" value="2"/>
</dbReference>
<accession>A0A9P3QBR0</accession>
<name>A0A9P3QBR0_9MYCO</name>
<dbReference type="InterPro" id="IPR036188">
    <property type="entry name" value="FAD/NAD-bd_sf"/>
</dbReference>
<dbReference type="Gene3D" id="3.50.50.100">
    <property type="match status" value="1"/>
</dbReference>
<dbReference type="Pfam" id="PF21706">
    <property type="entry name" value="FCSD_central"/>
    <property type="match status" value="1"/>
</dbReference>
<dbReference type="RefSeq" id="WP_238304592.1">
    <property type="nucleotide sequence ID" value="NZ_BRXF01000072.1"/>
</dbReference>
<sequence length="395" mass="42572">MTKKLVILGAGIGGLTAIHELRQRNMLNSGDLEVILIDPDFTHFQGFTLPWIMRGWRTAQQAALTPSEQTLNGVHTITGTVTTIDTQRKKVLGDHFDTNYDALIVAVGARNNPGRVPGLAEAVDAGVAHHFYSISDADQARRALTDFAGGNIAVLIPSLPYRCPVAPYEGAMLAHDYLIEHGKRTATQIDIFTVEPQPMPSAGTGPGRKLMVLLGDAQIGFYPNMQCRSVDAAARMIRFEGAATAPFDLLLFVPPHEPAFGLGGPGWITVDPETLATQHEGVWAVGDVTSITTPSGRPLPKAAIMAKGHAKTAVGGALKHLGLASSDTAAFDGHGYCFIDTGNHESARGIGDFYALPEPEVELVQPSKELHQLKQQEEREWIDLWAAQPHDRDTS</sequence>
<dbReference type="InterPro" id="IPR052541">
    <property type="entry name" value="SQRD"/>
</dbReference>
<reference evidence="3" key="1">
    <citation type="submission" date="2022-08" db="EMBL/GenBank/DDBJ databases">
        <title>Mycobacterium kiyosense sp. nov., scotochromogenic slow-glowing species isolated from respiratory specimens.</title>
        <authorList>
            <person name="Fukano H."/>
            <person name="Kazumi Y."/>
            <person name="Sakagami N."/>
            <person name="Ato M."/>
            <person name="Mitarai S."/>
            <person name="Hoshino Y."/>
        </authorList>
    </citation>
    <scope>NUCLEOTIDE SEQUENCE</scope>
    <source>
        <strain evidence="3">1413</strain>
    </source>
</reference>
<dbReference type="InterPro" id="IPR049386">
    <property type="entry name" value="FCSD_central"/>
</dbReference>
<dbReference type="PANTHER" id="PTHR43755">
    <property type="match status" value="1"/>
</dbReference>
<proteinExistence type="predicted"/>
<organism evidence="3 4">
    <name type="scientific">Mycobacterium kiyosense</name>
    <dbReference type="NCBI Taxonomy" id="2871094"/>
    <lineage>
        <taxon>Bacteria</taxon>
        <taxon>Bacillati</taxon>
        <taxon>Actinomycetota</taxon>
        <taxon>Actinomycetes</taxon>
        <taxon>Mycobacteriales</taxon>
        <taxon>Mycobacteriaceae</taxon>
        <taxon>Mycobacterium</taxon>
    </lineage>
</organism>
<evidence type="ECO:0000313" key="3">
    <source>
        <dbReference type="EMBL" id="GLD33222.1"/>
    </source>
</evidence>
<dbReference type="InterPro" id="IPR023753">
    <property type="entry name" value="FAD/NAD-binding_dom"/>
</dbReference>
<dbReference type="Pfam" id="PF07992">
    <property type="entry name" value="Pyr_redox_2"/>
    <property type="match status" value="1"/>
</dbReference>
<comment type="caution">
    <text evidence="3">The sequence shown here is derived from an EMBL/GenBank/DDBJ whole genome shotgun (WGS) entry which is preliminary data.</text>
</comment>
<dbReference type="EMBL" id="BRZI01000070">
    <property type="protein sequence ID" value="GLD33222.1"/>
    <property type="molecule type" value="Genomic_DNA"/>
</dbReference>
<dbReference type="PRINTS" id="PR00368">
    <property type="entry name" value="FADPNR"/>
</dbReference>
<feature type="domain" description="Sulfide dehydrogenase [flavocytochrome c] flavoprotein chain central" evidence="2">
    <location>
        <begin position="148"/>
        <end position="184"/>
    </location>
</feature>
<dbReference type="PRINTS" id="PR00469">
    <property type="entry name" value="PNDRDTASEII"/>
</dbReference>
<keyword evidence="4" id="KW-1185">Reference proteome</keyword>